<sequence length="123" mass="14280">MGARTYPTKICQDQAFKTIYIASEQRWLIAIYGVKFAVPAPATKLEVEWPRIAEKESNWVEADLLSGDSERQIDVTGTMATKASADTRVHGTWREMTEAEQARRARRSEEEEEEEEEEEWRRD</sequence>
<dbReference type="RefSeq" id="XP_012213720.1">
    <property type="nucleotide sequence ID" value="XM_012358297.1"/>
</dbReference>
<keyword evidence="3" id="KW-1185">Reference proteome</keyword>
<protein>
    <submittedName>
        <fullName evidence="2">Uncharacterized protein</fullName>
    </submittedName>
</protein>
<reference evidence="3" key="2">
    <citation type="journal article" date="2010" name="Genome Res.">
        <title>Population genomic sequencing of Coccidioides fungi reveals recent hybridization and transposon control.</title>
        <authorList>
            <person name="Neafsey D.E."/>
            <person name="Barker B.M."/>
            <person name="Sharpton T.J."/>
            <person name="Stajich J.E."/>
            <person name="Park D.J."/>
            <person name="Whiston E."/>
            <person name="Hung C.-Y."/>
            <person name="McMahan C."/>
            <person name="White J."/>
            <person name="Sykes S."/>
            <person name="Heiman D."/>
            <person name="Young S."/>
            <person name="Zeng Q."/>
            <person name="Abouelleil A."/>
            <person name="Aftuck L."/>
            <person name="Bessette D."/>
            <person name="Brown A."/>
            <person name="FitzGerald M."/>
            <person name="Lui A."/>
            <person name="Macdonald J.P."/>
            <person name="Priest M."/>
            <person name="Orbach M.J."/>
            <person name="Galgiani J.N."/>
            <person name="Kirkland T.N."/>
            <person name="Cole G.T."/>
            <person name="Birren B.W."/>
            <person name="Henn M.R."/>
            <person name="Taylor J.W."/>
            <person name="Rounsley S.D."/>
        </authorList>
    </citation>
    <scope>GENOME REANNOTATION</scope>
    <source>
        <strain evidence="3">RS</strain>
    </source>
</reference>
<dbReference type="VEuPathDB" id="FungiDB:CIMG_11271"/>
<dbReference type="InParanoid" id="A0A0D8JXH8"/>
<dbReference type="KEGG" id="cim:CIMG_11271"/>
<evidence type="ECO:0000313" key="2">
    <source>
        <dbReference type="EMBL" id="KJF61611.1"/>
    </source>
</evidence>
<organism evidence="2 3">
    <name type="scientific">Coccidioides immitis (strain RS)</name>
    <name type="common">Valley fever fungus</name>
    <dbReference type="NCBI Taxonomy" id="246410"/>
    <lineage>
        <taxon>Eukaryota</taxon>
        <taxon>Fungi</taxon>
        <taxon>Dikarya</taxon>
        <taxon>Ascomycota</taxon>
        <taxon>Pezizomycotina</taxon>
        <taxon>Eurotiomycetes</taxon>
        <taxon>Eurotiomycetidae</taxon>
        <taxon>Onygenales</taxon>
        <taxon>Onygenaceae</taxon>
        <taxon>Coccidioides</taxon>
    </lineage>
</organism>
<dbReference type="Proteomes" id="UP000001261">
    <property type="component" value="Unassembled WGS sequence"/>
</dbReference>
<gene>
    <name evidence="2" type="ORF">CIMG_11271</name>
</gene>
<proteinExistence type="predicted"/>
<reference evidence="3" key="1">
    <citation type="journal article" date="2009" name="Genome Res.">
        <title>Comparative genomic analyses of the human fungal pathogens Coccidioides and their relatives.</title>
        <authorList>
            <person name="Sharpton T.J."/>
            <person name="Stajich J.E."/>
            <person name="Rounsley S.D."/>
            <person name="Gardner M.J."/>
            <person name="Wortman J.R."/>
            <person name="Jordar V.S."/>
            <person name="Maiti R."/>
            <person name="Kodira C.D."/>
            <person name="Neafsey D.E."/>
            <person name="Zeng Q."/>
            <person name="Hung C.-Y."/>
            <person name="McMahan C."/>
            <person name="Muszewska A."/>
            <person name="Grynberg M."/>
            <person name="Mandel M.A."/>
            <person name="Kellner E.M."/>
            <person name="Barker B.M."/>
            <person name="Galgiani J.N."/>
            <person name="Orbach M.J."/>
            <person name="Kirkland T.N."/>
            <person name="Cole G.T."/>
            <person name="Henn M.R."/>
            <person name="Birren B.W."/>
            <person name="Taylor J.W."/>
        </authorList>
    </citation>
    <scope>NUCLEOTIDE SEQUENCE [LARGE SCALE GENOMIC DNA]</scope>
    <source>
        <strain evidence="3">RS</strain>
    </source>
</reference>
<feature type="compositionally biased region" description="Basic and acidic residues" evidence="1">
    <location>
        <begin position="85"/>
        <end position="109"/>
    </location>
</feature>
<accession>A0A0D8JXH8</accession>
<dbReference type="AlphaFoldDB" id="A0A0D8JXH8"/>
<dbReference type="GeneID" id="24163632"/>
<evidence type="ECO:0000313" key="3">
    <source>
        <dbReference type="Proteomes" id="UP000001261"/>
    </source>
</evidence>
<feature type="compositionally biased region" description="Acidic residues" evidence="1">
    <location>
        <begin position="110"/>
        <end position="123"/>
    </location>
</feature>
<evidence type="ECO:0000256" key="1">
    <source>
        <dbReference type="SAM" id="MobiDB-lite"/>
    </source>
</evidence>
<feature type="region of interest" description="Disordered" evidence="1">
    <location>
        <begin position="78"/>
        <end position="123"/>
    </location>
</feature>
<dbReference type="EMBL" id="GG704916">
    <property type="protein sequence ID" value="KJF61611.1"/>
    <property type="molecule type" value="Genomic_DNA"/>
</dbReference>
<name>A0A0D8JXH8_COCIM</name>